<evidence type="ECO:0000256" key="1">
    <source>
        <dbReference type="SAM" id="SignalP"/>
    </source>
</evidence>
<dbReference type="EMBL" id="MU157839">
    <property type="protein sequence ID" value="KAF9530611.1"/>
    <property type="molecule type" value="Genomic_DNA"/>
</dbReference>
<dbReference type="AlphaFoldDB" id="A0A9P6JRU7"/>
<evidence type="ECO:0000313" key="3">
    <source>
        <dbReference type="Proteomes" id="UP000807306"/>
    </source>
</evidence>
<protein>
    <submittedName>
        <fullName evidence="2">Uncharacterized protein</fullName>
    </submittedName>
</protein>
<feature type="signal peptide" evidence="1">
    <location>
        <begin position="1"/>
        <end position="20"/>
    </location>
</feature>
<reference evidence="2" key="1">
    <citation type="submission" date="2020-11" db="EMBL/GenBank/DDBJ databases">
        <authorList>
            <consortium name="DOE Joint Genome Institute"/>
            <person name="Ahrendt S."/>
            <person name="Riley R."/>
            <person name="Andreopoulos W."/>
            <person name="Labutti K."/>
            <person name="Pangilinan J."/>
            <person name="Ruiz-Duenas F.J."/>
            <person name="Barrasa J.M."/>
            <person name="Sanchez-Garcia M."/>
            <person name="Camarero S."/>
            <person name="Miyauchi S."/>
            <person name="Serrano A."/>
            <person name="Linde D."/>
            <person name="Babiker R."/>
            <person name="Drula E."/>
            <person name="Ayuso-Fernandez I."/>
            <person name="Pacheco R."/>
            <person name="Padilla G."/>
            <person name="Ferreira P."/>
            <person name="Barriuso J."/>
            <person name="Kellner H."/>
            <person name="Castanera R."/>
            <person name="Alfaro M."/>
            <person name="Ramirez L."/>
            <person name="Pisabarro A.G."/>
            <person name="Kuo A."/>
            <person name="Tritt A."/>
            <person name="Lipzen A."/>
            <person name="He G."/>
            <person name="Yan M."/>
            <person name="Ng V."/>
            <person name="Cullen D."/>
            <person name="Martin F."/>
            <person name="Rosso M.-N."/>
            <person name="Henrissat B."/>
            <person name="Hibbett D."/>
            <person name="Martinez A.T."/>
            <person name="Grigoriev I.V."/>
        </authorList>
    </citation>
    <scope>NUCLEOTIDE SEQUENCE</scope>
    <source>
        <strain evidence="2">CBS 506.95</strain>
    </source>
</reference>
<organism evidence="2 3">
    <name type="scientific">Crepidotus variabilis</name>
    <dbReference type="NCBI Taxonomy" id="179855"/>
    <lineage>
        <taxon>Eukaryota</taxon>
        <taxon>Fungi</taxon>
        <taxon>Dikarya</taxon>
        <taxon>Basidiomycota</taxon>
        <taxon>Agaricomycotina</taxon>
        <taxon>Agaricomycetes</taxon>
        <taxon>Agaricomycetidae</taxon>
        <taxon>Agaricales</taxon>
        <taxon>Agaricineae</taxon>
        <taxon>Crepidotaceae</taxon>
        <taxon>Crepidotus</taxon>
    </lineage>
</organism>
<keyword evidence="3" id="KW-1185">Reference proteome</keyword>
<dbReference type="Proteomes" id="UP000807306">
    <property type="component" value="Unassembled WGS sequence"/>
</dbReference>
<dbReference type="OrthoDB" id="3064941at2759"/>
<gene>
    <name evidence="2" type="ORF">CPB83DRAFT_850624</name>
</gene>
<sequence>MVRVANSILLAAFFCGSAIAHVADLELSGRDLSTYSGEIKARDLMDEDIMNLATRELSTVYARDSTLEERDPFGLGLILKAGFKIAKFAMRHRNHNKRSLDDENDLLERDWSFEEDDLVERNNYDTLN</sequence>
<keyword evidence="1" id="KW-0732">Signal</keyword>
<feature type="chain" id="PRO_5040511907" evidence="1">
    <location>
        <begin position="21"/>
        <end position="128"/>
    </location>
</feature>
<proteinExistence type="predicted"/>
<comment type="caution">
    <text evidence="2">The sequence shown here is derived from an EMBL/GenBank/DDBJ whole genome shotgun (WGS) entry which is preliminary data.</text>
</comment>
<accession>A0A9P6JRU7</accession>
<evidence type="ECO:0000313" key="2">
    <source>
        <dbReference type="EMBL" id="KAF9530611.1"/>
    </source>
</evidence>
<name>A0A9P6JRU7_9AGAR</name>